<dbReference type="RefSeq" id="XP_001885029.1">
    <property type="nucleotide sequence ID" value="XM_001884994.1"/>
</dbReference>
<evidence type="ECO:0000259" key="2">
    <source>
        <dbReference type="Pfam" id="PF18803"/>
    </source>
</evidence>
<name>B0DM63_LACBS</name>
<dbReference type="Pfam" id="PF18758">
    <property type="entry name" value="KDZ"/>
    <property type="match status" value="1"/>
</dbReference>
<evidence type="ECO:0000256" key="1">
    <source>
        <dbReference type="SAM" id="MobiDB-lite"/>
    </source>
</evidence>
<dbReference type="PANTHER" id="PTHR33104:SF2">
    <property type="entry name" value="CXC3 LIKE CYSTEINE CLUSTER DOMAIN-CONTAINING PROTEIN"/>
    <property type="match status" value="1"/>
</dbReference>
<dbReference type="Proteomes" id="UP000001194">
    <property type="component" value="Unassembled WGS sequence"/>
</dbReference>
<dbReference type="Pfam" id="PF18803">
    <property type="entry name" value="CxC2"/>
    <property type="match status" value="1"/>
</dbReference>
<dbReference type="PANTHER" id="PTHR33104">
    <property type="entry name" value="SI:DKEY-29D5.2"/>
    <property type="match status" value="1"/>
</dbReference>
<dbReference type="InterPro" id="IPR040521">
    <property type="entry name" value="KDZ"/>
</dbReference>
<dbReference type="InterPro" id="IPR041457">
    <property type="entry name" value="CxC2_KDZ-assoc"/>
</dbReference>
<protein>
    <submittedName>
        <fullName evidence="3">Predicted protein</fullName>
    </submittedName>
</protein>
<reference evidence="3 4" key="1">
    <citation type="journal article" date="2008" name="Nature">
        <title>The genome of Laccaria bicolor provides insights into mycorrhizal symbiosis.</title>
        <authorList>
            <person name="Martin F."/>
            <person name="Aerts A."/>
            <person name="Ahren D."/>
            <person name="Brun A."/>
            <person name="Danchin E.G.J."/>
            <person name="Duchaussoy F."/>
            <person name="Gibon J."/>
            <person name="Kohler A."/>
            <person name="Lindquist E."/>
            <person name="Pereda V."/>
            <person name="Salamov A."/>
            <person name="Shapiro H.J."/>
            <person name="Wuyts J."/>
            <person name="Blaudez D."/>
            <person name="Buee M."/>
            <person name="Brokstein P."/>
            <person name="Canbaeck B."/>
            <person name="Cohen D."/>
            <person name="Courty P.E."/>
            <person name="Coutinho P.M."/>
            <person name="Delaruelle C."/>
            <person name="Detter J.C."/>
            <person name="Deveau A."/>
            <person name="DiFazio S."/>
            <person name="Duplessis S."/>
            <person name="Fraissinet-Tachet L."/>
            <person name="Lucic E."/>
            <person name="Frey-Klett P."/>
            <person name="Fourrey C."/>
            <person name="Feussner I."/>
            <person name="Gay G."/>
            <person name="Grimwood J."/>
            <person name="Hoegger P.J."/>
            <person name="Jain P."/>
            <person name="Kilaru S."/>
            <person name="Labbe J."/>
            <person name="Lin Y.C."/>
            <person name="Legue V."/>
            <person name="Le Tacon F."/>
            <person name="Marmeisse R."/>
            <person name="Melayah D."/>
            <person name="Montanini B."/>
            <person name="Muratet M."/>
            <person name="Nehls U."/>
            <person name="Niculita-Hirzel H."/>
            <person name="Oudot-Le Secq M.P."/>
            <person name="Peter M."/>
            <person name="Quesneville H."/>
            <person name="Rajashekar B."/>
            <person name="Reich M."/>
            <person name="Rouhier N."/>
            <person name="Schmutz J."/>
            <person name="Yin T."/>
            <person name="Chalot M."/>
            <person name="Henrissat B."/>
            <person name="Kuees U."/>
            <person name="Lucas S."/>
            <person name="Van de Peer Y."/>
            <person name="Podila G.K."/>
            <person name="Polle A."/>
            <person name="Pukkila P.J."/>
            <person name="Richardson P.M."/>
            <person name="Rouze P."/>
            <person name="Sanders I.R."/>
            <person name="Stajich J.E."/>
            <person name="Tunlid A."/>
            <person name="Tuskan G."/>
            <person name="Grigoriev I.V."/>
        </authorList>
    </citation>
    <scope>NUCLEOTIDE SEQUENCE [LARGE SCALE GENOMIC DNA]</scope>
    <source>
        <strain evidence="4">S238N-H82 / ATCC MYA-4686</strain>
    </source>
</reference>
<feature type="domain" description="CxC2-like cysteine cluster KDZ transposase-associated" evidence="2">
    <location>
        <begin position="161"/>
        <end position="240"/>
    </location>
</feature>
<dbReference type="OrthoDB" id="3143151at2759"/>
<accession>B0DM63</accession>
<proteinExistence type="predicted"/>
<organism evidence="4">
    <name type="scientific">Laccaria bicolor (strain S238N-H82 / ATCC MYA-4686)</name>
    <name type="common">Bicoloured deceiver</name>
    <name type="synonym">Laccaria laccata var. bicolor</name>
    <dbReference type="NCBI Taxonomy" id="486041"/>
    <lineage>
        <taxon>Eukaryota</taxon>
        <taxon>Fungi</taxon>
        <taxon>Dikarya</taxon>
        <taxon>Basidiomycota</taxon>
        <taxon>Agaricomycotina</taxon>
        <taxon>Agaricomycetes</taxon>
        <taxon>Agaricomycetidae</taxon>
        <taxon>Agaricales</taxon>
        <taxon>Agaricineae</taxon>
        <taxon>Hydnangiaceae</taxon>
        <taxon>Laccaria</taxon>
    </lineage>
</organism>
<dbReference type="AlphaFoldDB" id="B0DM63"/>
<dbReference type="InParanoid" id="B0DM63"/>
<evidence type="ECO:0000313" key="4">
    <source>
        <dbReference type="Proteomes" id="UP000001194"/>
    </source>
</evidence>
<keyword evidence="4" id="KW-1185">Reference proteome</keyword>
<feature type="region of interest" description="Disordered" evidence="1">
    <location>
        <begin position="654"/>
        <end position="673"/>
    </location>
</feature>
<feature type="compositionally biased region" description="Acidic residues" evidence="1">
    <location>
        <begin position="654"/>
        <end position="663"/>
    </location>
</feature>
<dbReference type="CDD" id="cd19757">
    <property type="entry name" value="Bbox1"/>
    <property type="match status" value="1"/>
</dbReference>
<evidence type="ECO:0000313" key="3">
    <source>
        <dbReference type="EMBL" id="EDR04138.1"/>
    </source>
</evidence>
<dbReference type="HOGENOM" id="CLU_003703_13_1_1"/>
<dbReference type="GeneID" id="6080731"/>
<sequence>MEHQDLPYIEYAPPLEDHQASRNSSNDYMRVWKETKRNLYLHEFLDRKASKRVCISCKKEANWRCLDCFAGTAYCAECCRRSHCRDPFHRIEHWTGTFYEPSWLWKVGLVIRLGHEGDRCPNGSSNLSADLDIDEEEWFDMEDLTSTLADPKPTDRIYNGGRVMTIVHTSGVHHLPIVFCGCSGAAAKDIQLFRVGLYPSTYKSCQTVFTFQLLDDYLLENLECKTSATHYYSKLRRITNFAFPNSIPNRYHELIRVGRQYRNLTELATFGFGHKGKAPMPGEMGFFCPTCPQPGVNLPDDWNKNPNDPDNWKYTRGFVADGNFTAAHQKQAQPKGNVWLKNGDSFMTQRGPYLSHLRDAIEDNDLRTCHEHNAVNNKNVFHRGFDATGIGAIACLRHGTFCLGSVVDFQKGERQMNMDYALCQALKNTMIGEEKRVIFVHDINCQYMVNLMARIKRGAKHLWIRPDLLLVARIGLFHVHGHQEICFPRFAPTFIPRAGQTDGEILETLWAVLNEVGRTTRTMTLAHRSEVLDAHMLDNNWKKMINMVSSLCKKWKRAKLRLSESFQALEELSALASKEQIQEWEQQIKTANLNWAKDLSAMDIYYVKVKEAETEKGIWLKLMTKEQEGKVKPGLTGWVNSGIKIQEDIVDDDDWSDCDEEETPAPSIPSLPDQGYGLAEHQQILIPSPFQAALLPTSLGEARCVEIELRVAQANNALKHLWEAIGYKSFLYRKRIRAEKSKKHVTRAYDAVQGSDRNMKSALWAYNQARWALNQLNAPRGTRD</sequence>
<dbReference type="KEGG" id="lbc:LACBIDRAFT_304724"/>
<gene>
    <name evidence="3" type="ORF">LACBIDRAFT_304724</name>
</gene>
<dbReference type="EMBL" id="DS547119">
    <property type="protein sequence ID" value="EDR04138.1"/>
    <property type="molecule type" value="Genomic_DNA"/>
</dbReference>